<dbReference type="InterPro" id="IPR007712">
    <property type="entry name" value="RelE/ParE_toxin"/>
</dbReference>
<reference evidence="2 3" key="1">
    <citation type="submission" date="2017-09" db="EMBL/GenBank/DDBJ databases">
        <title>Depth-based differentiation of microbial function through sediment-hosted aquifers and enrichment of novel symbionts in the deep terrestrial subsurface.</title>
        <authorList>
            <person name="Probst A.J."/>
            <person name="Ladd B."/>
            <person name="Jarett J.K."/>
            <person name="Geller-Mcgrath D.E."/>
            <person name="Sieber C.M."/>
            <person name="Emerson J.B."/>
            <person name="Anantharaman K."/>
            <person name="Thomas B.C."/>
            <person name="Malmstrom R."/>
            <person name="Stieglmeier M."/>
            <person name="Klingl A."/>
            <person name="Woyke T."/>
            <person name="Ryan C.M."/>
            <person name="Banfield J.F."/>
        </authorList>
    </citation>
    <scope>NUCLEOTIDE SEQUENCE [LARGE SCALE GENOMIC DNA]</scope>
    <source>
        <strain evidence="2">CG23_combo_of_CG06-09_8_20_14_all_39_17</strain>
    </source>
</reference>
<dbReference type="Gene3D" id="3.30.2310.20">
    <property type="entry name" value="RelE-like"/>
    <property type="match status" value="1"/>
</dbReference>
<evidence type="ECO:0000256" key="1">
    <source>
        <dbReference type="ARBA" id="ARBA00022649"/>
    </source>
</evidence>
<dbReference type="EMBL" id="PCRO01000022">
    <property type="protein sequence ID" value="PIP22856.1"/>
    <property type="molecule type" value="Genomic_DNA"/>
</dbReference>
<gene>
    <name evidence="2" type="ORF">COX37_01800</name>
</gene>
<dbReference type="NCBIfam" id="TIGR02385">
    <property type="entry name" value="RelE_StbE"/>
    <property type="match status" value="1"/>
</dbReference>
<accession>A0A2G9YUD9</accession>
<dbReference type="Pfam" id="PF15738">
    <property type="entry name" value="YafQ_toxin"/>
    <property type="match status" value="1"/>
</dbReference>
<evidence type="ECO:0008006" key="4">
    <source>
        <dbReference type="Google" id="ProtNLM"/>
    </source>
</evidence>
<dbReference type="Proteomes" id="UP000229976">
    <property type="component" value="Unassembled WGS sequence"/>
</dbReference>
<organism evidence="2 3">
    <name type="scientific">Candidatus Nealsonbacteria bacterium CG23_combo_of_CG06-09_8_20_14_all_39_17</name>
    <dbReference type="NCBI Taxonomy" id="1974722"/>
    <lineage>
        <taxon>Bacteria</taxon>
        <taxon>Candidatus Nealsoniibacteriota</taxon>
    </lineage>
</organism>
<proteinExistence type="predicted"/>
<sequence length="86" mass="10323">MKIRFHKNFEKQYKKLKKEQKEKAQNRLSLFLIDSFNPTLGNYPLKGKYIGYRSIDITDDLRAIYKFINKQECIFVAIDTHSKLYS</sequence>
<keyword evidence="1" id="KW-1277">Toxin-antitoxin system</keyword>
<dbReference type="InterPro" id="IPR004386">
    <property type="entry name" value="Toxin_YafQ-like"/>
</dbReference>
<dbReference type="AlphaFoldDB" id="A0A2G9YUD9"/>
<protein>
    <recommendedName>
        <fullName evidence="4">Type II toxin-antitoxin system mRNA interferase toxin, RelE/StbE family</fullName>
    </recommendedName>
</protein>
<evidence type="ECO:0000313" key="3">
    <source>
        <dbReference type="Proteomes" id="UP000229976"/>
    </source>
</evidence>
<dbReference type="InterPro" id="IPR035093">
    <property type="entry name" value="RelE/ParE_toxin_dom_sf"/>
</dbReference>
<evidence type="ECO:0000313" key="2">
    <source>
        <dbReference type="EMBL" id="PIP22856.1"/>
    </source>
</evidence>
<comment type="caution">
    <text evidence="2">The sequence shown here is derived from an EMBL/GenBank/DDBJ whole genome shotgun (WGS) entry which is preliminary data.</text>
</comment>
<name>A0A2G9YUD9_9BACT</name>
<dbReference type="SUPFAM" id="SSF143011">
    <property type="entry name" value="RelE-like"/>
    <property type="match status" value="1"/>
</dbReference>